<dbReference type="PANTHER" id="PTHR48101">
    <property type="entry name" value="METHYLMALONYL-COA MUTASE, MITOCHONDRIAL-RELATED"/>
    <property type="match status" value="1"/>
</dbReference>
<dbReference type="PANTHER" id="PTHR48101:SF1">
    <property type="entry name" value="METHYLMALONYL-COA MUTASE, LARGE SUBUNIT"/>
    <property type="match status" value="1"/>
</dbReference>
<reference evidence="4" key="1">
    <citation type="journal article" date="2014" name="Front. Microbiol.">
        <title>High frequency of phylogenetically diverse reductive dehalogenase-homologous genes in deep subseafloor sedimentary metagenomes.</title>
        <authorList>
            <person name="Kawai M."/>
            <person name="Futagami T."/>
            <person name="Toyoda A."/>
            <person name="Takaki Y."/>
            <person name="Nishi S."/>
            <person name="Hori S."/>
            <person name="Arai W."/>
            <person name="Tsubouchi T."/>
            <person name="Morono Y."/>
            <person name="Uchiyama I."/>
            <person name="Ito T."/>
            <person name="Fujiyama A."/>
            <person name="Inagaki F."/>
            <person name="Takami H."/>
        </authorList>
    </citation>
    <scope>NUCLEOTIDE SEQUENCE</scope>
    <source>
        <strain evidence="4">Expedition CK06-06</strain>
    </source>
</reference>
<dbReference type="InterPro" id="IPR016176">
    <property type="entry name" value="Cbl-dep_enz_cat"/>
</dbReference>
<dbReference type="InterPro" id="IPR006099">
    <property type="entry name" value="MeMalonylCoA_mutase_a/b_cat"/>
</dbReference>
<sequence length="293" mass="33022">RRGFYCSAHVDFFEEIAKLRAARRMWARIMKERYGAKDTRSLMFRFGVHTAGCSLFPQQPLNNIIRIAYEALAAVLGGVQSLHCCSYDEPISLPTEESHRIAIRTQQILAYETGVANATDPLGGSYYVETLTNTIEEAATEILEEIEKLGGALACMKSGWFDVEVEKAALKYQREIEAEERTIVGVNAFTIDREKETPGGVHRVAPASQRLQVEKVRELKQNRDNQKMRATLEKLRQEAEKGEQVNLMPAILETVSVYATRGEIMGTIRKVYGYSYDPLGVIESPFNQQPPVK</sequence>
<evidence type="ECO:0000259" key="3">
    <source>
        <dbReference type="Pfam" id="PF01642"/>
    </source>
</evidence>
<dbReference type="EMBL" id="BART01008233">
    <property type="protein sequence ID" value="GAG70677.1"/>
    <property type="molecule type" value="Genomic_DNA"/>
</dbReference>
<organism evidence="4">
    <name type="scientific">marine sediment metagenome</name>
    <dbReference type="NCBI Taxonomy" id="412755"/>
    <lineage>
        <taxon>unclassified sequences</taxon>
        <taxon>metagenomes</taxon>
        <taxon>ecological metagenomes</taxon>
    </lineage>
</organism>
<dbReference type="SUPFAM" id="SSF51703">
    <property type="entry name" value="Cobalamin (vitamin B12)-dependent enzymes"/>
    <property type="match status" value="1"/>
</dbReference>
<dbReference type="AlphaFoldDB" id="X1AMI9"/>
<accession>X1AMI9</accession>
<evidence type="ECO:0000256" key="2">
    <source>
        <dbReference type="SAM" id="Coils"/>
    </source>
</evidence>
<dbReference type="NCBIfam" id="TIGR00641">
    <property type="entry name" value="acid_CoA_mut_N"/>
    <property type="match status" value="1"/>
</dbReference>
<dbReference type="InterPro" id="IPR006098">
    <property type="entry name" value="MMCoA_mutase_a_cat"/>
</dbReference>
<feature type="non-terminal residue" evidence="4">
    <location>
        <position position="1"/>
    </location>
</feature>
<keyword evidence="1" id="KW-0413">Isomerase</keyword>
<dbReference type="Pfam" id="PF01642">
    <property type="entry name" value="MM_CoA_mutase"/>
    <property type="match status" value="1"/>
</dbReference>
<proteinExistence type="predicted"/>
<feature type="coiled-coil region" evidence="2">
    <location>
        <begin position="218"/>
        <end position="245"/>
    </location>
</feature>
<keyword evidence="2" id="KW-0175">Coiled coil</keyword>
<feature type="domain" description="Methylmalonyl-CoA mutase alpha/beta chain catalytic" evidence="3">
    <location>
        <begin position="4"/>
        <end position="273"/>
    </location>
</feature>
<dbReference type="GO" id="GO:0031419">
    <property type="term" value="F:cobalamin binding"/>
    <property type="evidence" value="ECO:0007669"/>
    <property type="project" value="InterPro"/>
</dbReference>
<comment type="caution">
    <text evidence="4">The sequence shown here is derived from an EMBL/GenBank/DDBJ whole genome shotgun (WGS) entry which is preliminary data.</text>
</comment>
<gene>
    <name evidence="4" type="ORF">S01H4_18554</name>
</gene>
<evidence type="ECO:0000256" key="1">
    <source>
        <dbReference type="ARBA" id="ARBA00023235"/>
    </source>
</evidence>
<dbReference type="GO" id="GO:0004494">
    <property type="term" value="F:methylmalonyl-CoA mutase activity"/>
    <property type="evidence" value="ECO:0007669"/>
    <property type="project" value="InterPro"/>
</dbReference>
<protein>
    <recommendedName>
        <fullName evidence="3">Methylmalonyl-CoA mutase alpha/beta chain catalytic domain-containing protein</fullName>
    </recommendedName>
</protein>
<name>X1AMI9_9ZZZZ</name>
<dbReference type="Gene3D" id="3.20.20.240">
    <property type="entry name" value="Methylmalonyl-CoA mutase"/>
    <property type="match status" value="1"/>
</dbReference>
<evidence type="ECO:0000313" key="4">
    <source>
        <dbReference type="EMBL" id="GAG70677.1"/>
    </source>
</evidence>